<evidence type="ECO:0000313" key="3">
    <source>
        <dbReference type="Proteomes" id="UP000536179"/>
    </source>
</evidence>
<dbReference type="InterPro" id="IPR017585">
    <property type="entry name" value="SAF_FlgA"/>
</dbReference>
<dbReference type="EMBL" id="JACHXU010000012">
    <property type="protein sequence ID" value="MBB3207785.1"/>
    <property type="molecule type" value="Genomic_DNA"/>
</dbReference>
<dbReference type="AlphaFoldDB" id="A0A7W5E0B5"/>
<name>A0A7W5E0B5_9BACT</name>
<dbReference type="PANTHER" id="PTHR36307:SF1">
    <property type="entry name" value="FLAGELLA BASAL BODY P-RING FORMATION PROTEIN FLGA"/>
    <property type="match status" value="1"/>
</dbReference>
<gene>
    <name evidence="2" type="ORF">FHS27_003612</name>
</gene>
<organism evidence="2 3">
    <name type="scientific">Aporhodopirellula rubra</name>
    <dbReference type="NCBI Taxonomy" id="980271"/>
    <lineage>
        <taxon>Bacteria</taxon>
        <taxon>Pseudomonadati</taxon>
        <taxon>Planctomycetota</taxon>
        <taxon>Planctomycetia</taxon>
        <taxon>Pirellulales</taxon>
        <taxon>Pirellulaceae</taxon>
        <taxon>Aporhodopirellula</taxon>
    </lineage>
</organism>
<evidence type="ECO:0000259" key="1">
    <source>
        <dbReference type="Pfam" id="PF13144"/>
    </source>
</evidence>
<dbReference type="Proteomes" id="UP000536179">
    <property type="component" value="Unassembled WGS sequence"/>
</dbReference>
<dbReference type="Pfam" id="PF13144">
    <property type="entry name" value="ChapFlgA"/>
    <property type="match status" value="1"/>
</dbReference>
<protein>
    <submittedName>
        <fullName evidence="2">Flagella basal body P-ring formation protein FlgA</fullName>
    </submittedName>
</protein>
<comment type="caution">
    <text evidence="2">The sequence shown here is derived from an EMBL/GenBank/DDBJ whole genome shotgun (WGS) entry which is preliminary data.</text>
</comment>
<evidence type="ECO:0000313" key="2">
    <source>
        <dbReference type="EMBL" id="MBB3207785.1"/>
    </source>
</evidence>
<keyword evidence="2" id="KW-0282">Flagellum</keyword>
<keyword evidence="2" id="KW-0969">Cilium</keyword>
<keyword evidence="3" id="KW-1185">Reference proteome</keyword>
<feature type="domain" description="Flagella basal body P-ring formation protein FlgA SAF" evidence="1">
    <location>
        <begin position="309"/>
        <end position="432"/>
    </location>
</feature>
<proteinExistence type="predicted"/>
<dbReference type="CDD" id="cd11614">
    <property type="entry name" value="SAF_CpaB_FlgA_like"/>
    <property type="match status" value="1"/>
</dbReference>
<dbReference type="PANTHER" id="PTHR36307">
    <property type="entry name" value="FLAGELLA BASAL BODY P-RING FORMATION PROTEIN FLGA"/>
    <property type="match status" value="1"/>
</dbReference>
<sequence length="453" mass="49177">MSVYRSLPALARQLMQPESIAACAASLLFLLAMVYGASPAHGQSPLDNEVTTPLYSSHRGSVSIVPNVSAESNDSSPRVGTIDANTRWQFVTREDVSITGSIIRLQDVIRPLESNLVAWQRLAESTIGLMPADGSDAKISRDRLADLISRAAATPGRIKIYGPETILIRHSRQATEANAPKIIRTGFASESDANGNEVSMVSATDDVDAAPPVDPDVLERIQQYILAIIRNQYRDLHEGFDIDIQFDPAQLALLSETQGIRHLSFPGDVPVWSNNSTDPIEIEVRVHGRAVGEDCQGIARLILTPYPGVVTARQSLRRGQRVTRSDLQYRPYSAEGISLPDDVVLYPDNIIDMEVVGLVRGNVPLFQSAFAAPRVIRRGDLLEVQVGGGGIRVTTGAKSLSDGAVGELIEIETISPKRRLLAKVVHSSLVEVMTQAPQVRSERSTPSNATAQR</sequence>
<accession>A0A7W5E0B5</accession>
<reference evidence="2 3" key="1">
    <citation type="submission" date="2020-08" db="EMBL/GenBank/DDBJ databases">
        <title>Genomic Encyclopedia of Type Strains, Phase III (KMG-III): the genomes of soil and plant-associated and newly described type strains.</title>
        <authorList>
            <person name="Whitman W."/>
        </authorList>
    </citation>
    <scope>NUCLEOTIDE SEQUENCE [LARGE SCALE GENOMIC DNA]</scope>
    <source>
        <strain evidence="2 3">CECT 8075</strain>
    </source>
</reference>
<dbReference type="NCBIfam" id="TIGR03170">
    <property type="entry name" value="flgA_cterm"/>
    <property type="match status" value="1"/>
</dbReference>
<dbReference type="Gene3D" id="2.30.30.760">
    <property type="match status" value="1"/>
</dbReference>
<dbReference type="InterPro" id="IPR039246">
    <property type="entry name" value="Flagellar_FlgA"/>
</dbReference>
<dbReference type="GO" id="GO:0044780">
    <property type="term" value="P:bacterial-type flagellum assembly"/>
    <property type="evidence" value="ECO:0007669"/>
    <property type="project" value="InterPro"/>
</dbReference>
<keyword evidence="2" id="KW-0966">Cell projection</keyword>